<proteinExistence type="predicted"/>
<evidence type="ECO:0000313" key="2">
    <source>
        <dbReference type="EMBL" id="CAE7360709.1"/>
    </source>
</evidence>
<organism evidence="2 3">
    <name type="scientific">Symbiodinium natans</name>
    <dbReference type="NCBI Taxonomy" id="878477"/>
    <lineage>
        <taxon>Eukaryota</taxon>
        <taxon>Sar</taxon>
        <taxon>Alveolata</taxon>
        <taxon>Dinophyceae</taxon>
        <taxon>Suessiales</taxon>
        <taxon>Symbiodiniaceae</taxon>
        <taxon>Symbiodinium</taxon>
    </lineage>
</organism>
<evidence type="ECO:0000256" key="1">
    <source>
        <dbReference type="SAM" id="SignalP"/>
    </source>
</evidence>
<dbReference type="AlphaFoldDB" id="A0A812PRX4"/>
<feature type="signal peptide" evidence="1">
    <location>
        <begin position="1"/>
        <end position="20"/>
    </location>
</feature>
<dbReference type="CDD" id="cd23669">
    <property type="entry name" value="GH55_SacteLam55A-like"/>
    <property type="match status" value="1"/>
</dbReference>
<reference evidence="2" key="1">
    <citation type="submission" date="2021-02" db="EMBL/GenBank/DDBJ databases">
        <authorList>
            <person name="Dougan E. K."/>
            <person name="Rhodes N."/>
            <person name="Thang M."/>
            <person name="Chan C."/>
        </authorList>
    </citation>
    <scope>NUCLEOTIDE SEQUENCE</scope>
</reference>
<dbReference type="EMBL" id="CAJNDS010002177">
    <property type="protein sequence ID" value="CAE7360709.1"/>
    <property type="molecule type" value="Genomic_DNA"/>
</dbReference>
<feature type="chain" id="PRO_5032633019" evidence="1">
    <location>
        <begin position="21"/>
        <end position="742"/>
    </location>
</feature>
<name>A0A812PRX4_9DINO</name>
<dbReference type="OrthoDB" id="5959761at2759"/>
<protein>
    <submittedName>
        <fullName evidence="2">Uncharacterized protein</fullName>
    </submittedName>
</protein>
<dbReference type="Proteomes" id="UP000604046">
    <property type="component" value="Unassembled WGS sequence"/>
</dbReference>
<dbReference type="InterPro" id="IPR059186">
    <property type="entry name" value="SACTE_4363"/>
</dbReference>
<accession>A0A812PRX4</accession>
<keyword evidence="3" id="KW-1185">Reference proteome</keyword>
<keyword evidence="1" id="KW-0732">Signal</keyword>
<sequence>MSQQILLGLWLLACLSATAPLPPPEPNPPSWPSSVTVLGPEDDVGNLTARIAALLSELNNVTTGHYSSDRKALLFKPGKYDAEIKVGYYVQVLGLGERPEDVEFASAWGVYSEPMGAIPDPGSLDNFWRSAENFRHASPWGMLWAVSQASPIRRIRVDKDLELSRKGAWASGGYMADIQVGGMTKMGGQQQWMIRNSNISTPDAADLGGQWNLVLVGCTGGPRETLPADGSKIALTNVALTPVVAEKPYITIDALGRYSLQVPKPKFRSVGPAVEATTSVPFEQVFVARAEDTSSAIQAKLNTGLHVLLSPGIYHLSAPLTLSFKDQVLLGIGMATLVAPNDGSPCVFVESAATGARVAGIVLQAAFSFHSQSAQLKRPQSSLLEWGRPGETSGDPGNPGVLSDVFARVGGPDTDRSIGLGAMSVLSVGQFFVDCCGIQINSDPRPTINPDGSINFHKWHELIKDSKLPYMTFDPPQKKAAFAQGCRNCYFAPPRAWICATPPCCATRYLQQKYGPFKKFQISKDDWLPLMLERDNPHCPDFLRGIWWMKDNIANETLLTFQDAAWRPDGRFGTKDTGTNWSTGTNLLGSLLASIKKFPAGFQVEPGANPKWVGLTNGDDWIYVLGEEDKGKLLYPDGTPVDFIVGEDLLRVSVSGGDPYTGVFYQYLVKRVAFKDCDGKVVKTQYFDELVERATRPTVDGCCCNLFLCTTSDEDYGVVYDSLDDTQLIVYNQDKYPPAPSQ</sequence>
<comment type="caution">
    <text evidence="2">The sequence shown here is derived from an EMBL/GenBank/DDBJ whole genome shotgun (WGS) entry which is preliminary data.</text>
</comment>
<evidence type="ECO:0000313" key="3">
    <source>
        <dbReference type="Proteomes" id="UP000604046"/>
    </source>
</evidence>
<gene>
    <name evidence="2" type="ORF">SNAT2548_LOCUS19382</name>
</gene>